<keyword evidence="4" id="KW-1185">Reference proteome</keyword>
<dbReference type="Pfam" id="PF13767">
    <property type="entry name" value="DUF4168"/>
    <property type="match status" value="1"/>
</dbReference>
<feature type="chain" id="PRO_5019428620" evidence="1">
    <location>
        <begin position="25"/>
        <end position="152"/>
    </location>
</feature>
<feature type="domain" description="DUF4168" evidence="2">
    <location>
        <begin position="30"/>
        <end position="141"/>
    </location>
</feature>
<dbReference type="OrthoDB" id="1467687at2"/>
<reference evidence="3 4" key="1">
    <citation type="submission" date="2019-01" db="EMBL/GenBank/DDBJ databases">
        <title>Complete genome sequencing of Aequorivita sp. H23M31.</title>
        <authorList>
            <person name="Bae J.-W."/>
        </authorList>
    </citation>
    <scope>NUCLEOTIDE SEQUENCE [LARGE SCALE GENOMIC DNA]</scope>
    <source>
        <strain evidence="3 4">H23M31</strain>
    </source>
</reference>
<dbReference type="Proteomes" id="UP000285517">
    <property type="component" value="Chromosome"/>
</dbReference>
<evidence type="ECO:0000313" key="4">
    <source>
        <dbReference type="Proteomes" id="UP000285517"/>
    </source>
</evidence>
<protein>
    <submittedName>
        <fullName evidence="3">DUF4168 domain-containing protein</fullName>
    </submittedName>
</protein>
<sequence length="152" mass="17197">MFKSLKIKSLFLFVAVLGSAGVFAQDKDISDSELNKFADAYINVQMQNQEAQQEMISIIEGEGLKIERFGEIQQASMDPNQTNDATPEEMKMHDAAVAKMEKLQPQLEQKAKAGIESKGMTFERFQELATVIQQDQALQQRLQAILMKHQME</sequence>
<dbReference type="RefSeq" id="WP_128249864.1">
    <property type="nucleotide sequence ID" value="NZ_CP034951.1"/>
</dbReference>
<evidence type="ECO:0000313" key="3">
    <source>
        <dbReference type="EMBL" id="QAA81476.1"/>
    </source>
</evidence>
<keyword evidence="1" id="KW-0732">Signal</keyword>
<dbReference type="InterPro" id="IPR025433">
    <property type="entry name" value="DUF4168"/>
</dbReference>
<evidence type="ECO:0000256" key="1">
    <source>
        <dbReference type="SAM" id="SignalP"/>
    </source>
</evidence>
<evidence type="ECO:0000259" key="2">
    <source>
        <dbReference type="Pfam" id="PF13767"/>
    </source>
</evidence>
<gene>
    <name evidence="3" type="ORF">EI546_06935</name>
</gene>
<proteinExistence type="predicted"/>
<dbReference type="AlphaFoldDB" id="A0A410G2J3"/>
<accession>A0A410G2J3</accession>
<dbReference type="KEGG" id="aev:EI546_06935"/>
<dbReference type="EMBL" id="CP034951">
    <property type="protein sequence ID" value="QAA81476.1"/>
    <property type="molecule type" value="Genomic_DNA"/>
</dbReference>
<organism evidence="3 4">
    <name type="scientific">Aequorivita ciconiae</name>
    <dbReference type="NCBI Taxonomy" id="2494375"/>
    <lineage>
        <taxon>Bacteria</taxon>
        <taxon>Pseudomonadati</taxon>
        <taxon>Bacteroidota</taxon>
        <taxon>Flavobacteriia</taxon>
        <taxon>Flavobacteriales</taxon>
        <taxon>Flavobacteriaceae</taxon>
        <taxon>Aequorivita</taxon>
    </lineage>
</organism>
<feature type="signal peptide" evidence="1">
    <location>
        <begin position="1"/>
        <end position="24"/>
    </location>
</feature>
<name>A0A410G2J3_9FLAO</name>